<dbReference type="GO" id="GO:0006974">
    <property type="term" value="P:DNA damage response"/>
    <property type="evidence" value="ECO:0007669"/>
    <property type="project" value="TreeGrafter"/>
</dbReference>
<dbReference type="Proteomes" id="UP000279422">
    <property type="component" value="Unassembled WGS sequence"/>
</dbReference>
<protein>
    <recommendedName>
        <fullName evidence="3">DUF541 domain-containing protein</fullName>
    </recommendedName>
</protein>
<dbReference type="Gene3D" id="3.30.70.2970">
    <property type="entry name" value="Protein of unknown function (DUF541), domain 2"/>
    <property type="match status" value="1"/>
</dbReference>
<dbReference type="PANTHER" id="PTHR34387">
    <property type="entry name" value="SLR1258 PROTEIN"/>
    <property type="match status" value="1"/>
</dbReference>
<dbReference type="Pfam" id="PF04402">
    <property type="entry name" value="SIMPL"/>
    <property type="match status" value="1"/>
</dbReference>
<organism evidence="1 2">
    <name type="scientific">Aerophobetes bacterium</name>
    <dbReference type="NCBI Taxonomy" id="2030807"/>
    <lineage>
        <taxon>Bacteria</taxon>
        <taxon>Candidatus Aerophobota</taxon>
    </lineage>
</organism>
<dbReference type="PANTHER" id="PTHR34387:SF1">
    <property type="entry name" value="PERIPLASMIC IMMUNOGENIC PROTEIN"/>
    <property type="match status" value="1"/>
</dbReference>
<dbReference type="EMBL" id="QMPZ01000152">
    <property type="protein sequence ID" value="RLE07632.1"/>
    <property type="molecule type" value="Genomic_DNA"/>
</dbReference>
<proteinExistence type="predicted"/>
<evidence type="ECO:0000313" key="2">
    <source>
        <dbReference type="Proteomes" id="UP000279422"/>
    </source>
</evidence>
<dbReference type="InterPro" id="IPR052022">
    <property type="entry name" value="26kDa_periplasmic_antigen"/>
</dbReference>
<comment type="caution">
    <text evidence="1">The sequence shown here is derived from an EMBL/GenBank/DDBJ whole genome shotgun (WGS) entry which is preliminary data.</text>
</comment>
<dbReference type="AlphaFoldDB" id="A0A497E203"/>
<gene>
    <name evidence="1" type="ORF">DRJ00_07755</name>
</gene>
<evidence type="ECO:0000313" key="1">
    <source>
        <dbReference type="EMBL" id="RLE07632.1"/>
    </source>
</evidence>
<evidence type="ECO:0008006" key="3">
    <source>
        <dbReference type="Google" id="ProtNLM"/>
    </source>
</evidence>
<sequence length="240" mass="25640">MGKFEFRLLVISGMVALFLASCGLTSLSFASEGITLTVEGKGDVRVTPDMALLNLGVETIAPTAGEAQKENAEVMQAVIAKLLSLGVDQTQIKTTGFSLWRVSQYREGKQEFKGFQVSHTLEVPVMNLEKVGAILDASIEAGINSVQSVVFTLRNPHPGYQEALSKAVKQARAKAEAIAAAEGLKIKSIKSIVEKQTWGPWFAAEGEGKGGAITPFVPGGLKIEAQVTVTFTLTKETELE</sequence>
<dbReference type="InterPro" id="IPR007497">
    <property type="entry name" value="SIMPL/DUF541"/>
</dbReference>
<name>A0A497E203_UNCAE</name>
<reference evidence="1 2" key="1">
    <citation type="submission" date="2018-06" db="EMBL/GenBank/DDBJ databases">
        <title>Extensive metabolic versatility and redundancy in microbially diverse, dynamic hydrothermal sediments.</title>
        <authorList>
            <person name="Dombrowski N."/>
            <person name="Teske A."/>
            <person name="Baker B.J."/>
        </authorList>
    </citation>
    <scope>NUCLEOTIDE SEQUENCE [LARGE SCALE GENOMIC DNA]</scope>
    <source>
        <strain evidence="1">B47_G16</strain>
    </source>
</reference>
<accession>A0A497E203</accession>
<dbReference type="Gene3D" id="3.30.110.170">
    <property type="entry name" value="Protein of unknown function (DUF541), domain 1"/>
    <property type="match status" value="1"/>
</dbReference>
<dbReference type="PROSITE" id="PS51257">
    <property type="entry name" value="PROKAR_LIPOPROTEIN"/>
    <property type="match status" value="1"/>
</dbReference>